<keyword evidence="2" id="KW-0964">Secreted</keyword>
<dbReference type="AlphaFoldDB" id="A0A1M6DPP4"/>
<feature type="domain" description="SpaA-like prealbumin fold" evidence="8">
    <location>
        <begin position="303"/>
        <end position="408"/>
    </location>
</feature>
<evidence type="ECO:0000256" key="4">
    <source>
        <dbReference type="ARBA" id="ARBA00023088"/>
    </source>
</evidence>
<keyword evidence="5" id="KW-0812">Transmembrane</keyword>
<dbReference type="RefSeq" id="WP_072913520.1">
    <property type="nucleotide sequence ID" value="NZ_FQYQ01000005.1"/>
</dbReference>
<dbReference type="NCBIfam" id="TIGR01167">
    <property type="entry name" value="LPXTG_anchor"/>
    <property type="match status" value="1"/>
</dbReference>
<dbReference type="InterPro" id="IPR013783">
    <property type="entry name" value="Ig-like_fold"/>
</dbReference>
<feature type="domain" description="Gram-positive cocci surface proteins LPxTG" evidence="7">
    <location>
        <begin position="414"/>
        <end position="452"/>
    </location>
</feature>
<organism evidence="9 10">
    <name type="scientific">Pseudobutyrivibrio xylanivorans DSM 14809</name>
    <dbReference type="NCBI Taxonomy" id="1123012"/>
    <lineage>
        <taxon>Bacteria</taxon>
        <taxon>Bacillati</taxon>
        <taxon>Bacillota</taxon>
        <taxon>Clostridia</taxon>
        <taxon>Lachnospirales</taxon>
        <taxon>Lachnospiraceae</taxon>
        <taxon>Pseudobutyrivibrio</taxon>
    </lineage>
</organism>
<dbReference type="OrthoDB" id="1819349at2"/>
<dbReference type="Proteomes" id="UP000184185">
    <property type="component" value="Unassembled WGS sequence"/>
</dbReference>
<evidence type="ECO:0000313" key="9">
    <source>
        <dbReference type="EMBL" id="SHI75187.1"/>
    </source>
</evidence>
<evidence type="ECO:0000313" key="10">
    <source>
        <dbReference type="Proteomes" id="UP000184185"/>
    </source>
</evidence>
<keyword evidence="5" id="KW-1133">Transmembrane helix</keyword>
<dbReference type="EMBL" id="FQYQ01000005">
    <property type="protein sequence ID" value="SHI75187.1"/>
    <property type="molecule type" value="Genomic_DNA"/>
</dbReference>
<evidence type="ECO:0000256" key="6">
    <source>
        <dbReference type="SAM" id="SignalP"/>
    </source>
</evidence>
<feature type="transmembrane region" description="Helical" evidence="5">
    <location>
        <begin position="427"/>
        <end position="446"/>
    </location>
</feature>
<name>A0A1M6DPP4_PSEXY</name>
<keyword evidence="10" id="KW-1185">Reference proteome</keyword>
<keyword evidence="5" id="KW-0472">Membrane</keyword>
<feature type="chain" id="PRO_5009916776" evidence="6">
    <location>
        <begin position="27"/>
        <end position="455"/>
    </location>
</feature>
<accession>A0A1M6DPP4</accession>
<evidence type="ECO:0000259" key="8">
    <source>
        <dbReference type="Pfam" id="PF17802"/>
    </source>
</evidence>
<dbReference type="Gene3D" id="2.60.40.10">
    <property type="entry name" value="Immunoglobulins"/>
    <property type="match status" value="1"/>
</dbReference>
<gene>
    <name evidence="9" type="ORF">SAMN02745725_00989</name>
</gene>
<dbReference type="Pfam" id="PF00746">
    <property type="entry name" value="Gram_pos_anchor"/>
    <property type="match status" value="1"/>
</dbReference>
<feature type="signal peptide" evidence="6">
    <location>
        <begin position="1"/>
        <end position="26"/>
    </location>
</feature>
<evidence type="ECO:0000256" key="1">
    <source>
        <dbReference type="ARBA" id="ARBA00022512"/>
    </source>
</evidence>
<evidence type="ECO:0000256" key="5">
    <source>
        <dbReference type="SAM" id="Phobius"/>
    </source>
</evidence>
<evidence type="ECO:0000259" key="7">
    <source>
        <dbReference type="Pfam" id="PF00746"/>
    </source>
</evidence>
<evidence type="ECO:0000256" key="3">
    <source>
        <dbReference type="ARBA" id="ARBA00022729"/>
    </source>
</evidence>
<keyword evidence="1" id="KW-0134">Cell wall</keyword>
<dbReference type="Pfam" id="PF17802">
    <property type="entry name" value="SpaA"/>
    <property type="match status" value="1"/>
</dbReference>
<evidence type="ECO:0000256" key="2">
    <source>
        <dbReference type="ARBA" id="ARBA00022525"/>
    </source>
</evidence>
<sequence length="455" mass="49552">MRKAKKLLTLILAITMMFAMSITAFATDSGNDVPAGAKIKVEGVGDNAQLTYAQVIKVDPTKETGWAFTNSSYSSLFTQYGTDEQSMIKGWIAAIDESESTRLSKLGSATVSTTFPNPLEGAAAGLYLIKGTEPGYTFSPMLAYVSPDDAKNGETITVIAKKTPDEIDKELSDKDNDHYVENNKEISYDVNATVPYLPKGGTAELVITDTLTGGVFKRVKEGANQGKVEVQISIESTPRYIEPESDSKLVIDLGDLISEDNENANKELVITYTAICTAEVINNKATMNNDPLTEDEVNSYTGKLKITKYNEANSNNPEKLSGASFVVMNADGQYAVIEDDTLKEWVDEYTEDCYVTTGSDGTATVKGFDPDQKYRFLEVVAPTDYALNTDPVEAEWKVDMPDDQQIAEAEMYDTKLSELPYTGGKGTAAFTGFGVLLMSVAAGLYYSNKKNKTTK</sequence>
<reference evidence="9 10" key="1">
    <citation type="submission" date="2016-11" db="EMBL/GenBank/DDBJ databases">
        <authorList>
            <person name="Jaros S."/>
            <person name="Januszkiewicz K."/>
            <person name="Wedrychowicz H."/>
        </authorList>
    </citation>
    <scope>NUCLEOTIDE SEQUENCE [LARGE SCALE GENOMIC DNA]</scope>
    <source>
        <strain evidence="9 10">DSM 14809</strain>
    </source>
</reference>
<dbReference type="Gene3D" id="2.60.40.740">
    <property type="match status" value="1"/>
</dbReference>
<dbReference type="InterPro" id="IPR019931">
    <property type="entry name" value="LPXTG_anchor"/>
</dbReference>
<keyword evidence="4" id="KW-0572">Peptidoglycan-anchor</keyword>
<dbReference type="InterPro" id="IPR041033">
    <property type="entry name" value="SpaA_PFL_dom_1"/>
</dbReference>
<protein>
    <submittedName>
        <fullName evidence="9">LPXTG-motif cell wall anchor domain-containing protein</fullName>
    </submittedName>
</protein>
<keyword evidence="3 6" id="KW-0732">Signal</keyword>
<proteinExistence type="predicted"/>